<dbReference type="InterPro" id="IPR013685">
    <property type="entry name" value="POTRA_FtsQ_type"/>
</dbReference>
<dbReference type="PROSITE" id="PS51779">
    <property type="entry name" value="POTRA"/>
    <property type="match status" value="1"/>
</dbReference>
<evidence type="ECO:0000313" key="12">
    <source>
        <dbReference type="Proteomes" id="UP000218151"/>
    </source>
</evidence>
<comment type="function">
    <text evidence="9">Essential cell division protein.</text>
</comment>
<dbReference type="GO" id="GO:0005886">
    <property type="term" value="C:plasma membrane"/>
    <property type="evidence" value="ECO:0007669"/>
    <property type="project" value="UniProtKB-SubCell"/>
</dbReference>
<keyword evidence="12" id="KW-1185">Reference proteome</keyword>
<keyword evidence="6 9" id="KW-1133">Transmembrane helix</keyword>
<keyword evidence="3 9" id="KW-0997">Cell inner membrane</keyword>
<evidence type="ECO:0000256" key="6">
    <source>
        <dbReference type="ARBA" id="ARBA00022989"/>
    </source>
</evidence>
<evidence type="ECO:0000313" key="11">
    <source>
        <dbReference type="EMBL" id="PAX08707.1"/>
    </source>
</evidence>
<feature type="domain" description="POTRA" evidence="10">
    <location>
        <begin position="82"/>
        <end position="150"/>
    </location>
</feature>
<dbReference type="Gene3D" id="3.10.20.310">
    <property type="entry name" value="membrane protein fhac"/>
    <property type="match status" value="1"/>
</dbReference>
<gene>
    <name evidence="9" type="primary">ftsQ</name>
    <name evidence="11" type="ORF">CKY28_04885</name>
</gene>
<comment type="caution">
    <text evidence="11">The sequence shown here is derived from an EMBL/GenBank/DDBJ whole genome shotgun (WGS) entry which is preliminary data.</text>
</comment>
<sequence length="310" mass="33389">MSRTIKRGAPPRKPVRKKVQRKQPLIDRLLARLPVSQEVLAKVATWSIMGAVGAGVLAAASYAGVPGMIGGAVAEQAGHAGLKVGRIEITGLKRMDRMSVYAVALEQESRAMPLVDLAAVREKLLRYGWIADAQVSRRLPDTLLVHIVEREPAAVWQDNGQLTLIDAEGVLLEPVDPANRPDLPLRIGPGADRQERGYQALLAAAPSLKGKVHAATWVGDRRWDLTFKSGEVLALPEEGADKAIVKFAGLDARDRLLGRGFKRFDMRDPARMVVRKPAASERAIVEPTGNGADMGARPMMVAAQTTGGEG</sequence>
<dbReference type="InterPro" id="IPR026579">
    <property type="entry name" value="FtsQ"/>
</dbReference>
<proteinExistence type="inferred from homology"/>
<evidence type="ECO:0000256" key="1">
    <source>
        <dbReference type="ARBA" id="ARBA00004370"/>
    </source>
</evidence>
<dbReference type="Proteomes" id="UP000218151">
    <property type="component" value="Unassembled WGS sequence"/>
</dbReference>
<dbReference type="InterPro" id="IPR045335">
    <property type="entry name" value="FtsQ_C_sf"/>
</dbReference>
<reference evidence="12" key="1">
    <citation type="submission" date="2017-09" db="EMBL/GenBank/DDBJ databases">
        <authorList>
            <person name="Feng G."/>
            <person name="Zhu H."/>
        </authorList>
    </citation>
    <scope>NUCLEOTIDE SEQUENCE [LARGE SCALE GENOMIC DNA]</scope>
    <source>
        <strain evidence="12">1PNM-20</strain>
    </source>
</reference>
<dbReference type="GO" id="GO:0090529">
    <property type="term" value="P:cell septum assembly"/>
    <property type="evidence" value="ECO:0007669"/>
    <property type="project" value="InterPro"/>
</dbReference>
<dbReference type="GO" id="GO:0032153">
    <property type="term" value="C:cell division site"/>
    <property type="evidence" value="ECO:0007669"/>
    <property type="project" value="UniProtKB-UniRule"/>
</dbReference>
<comment type="similarity">
    <text evidence="9">Belongs to the FtsQ/DivIB family. FtsQ subfamily.</text>
</comment>
<dbReference type="InterPro" id="IPR034746">
    <property type="entry name" value="POTRA"/>
</dbReference>
<evidence type="ECO:0000256" key="4">
    <source>
        <dbReference type="ARBA" id="ARBA00022618"/>
    </source>
</evidence>
<protein>
    <recommendedName>
        <fullName evidence="9">Cell division protein FtsQ</fullName>
    </recommendedName>
</protein>
<keyword evidence="2 9" id="KW-1003">Cell membrane</keyword>
<evidence type="ECO:0000256" key="8">
    <source>
        <dbReference type="ARBA" id="ARBA00023306"/>
    </source>
</evidence>
<accession>A0A2A2SHG3</accession>
<comment type="subcellular location">
    <subcellularLocation>
        <location evidence="9">Cell inner membrane</location>
        <topology evidence="9">Single-pass type II membrane protein</topology>
    </subcellularLocation>
    <subcellularLocation>
        <location evidence="1">Membrane</location>
    </subcellularLocation>
    <text evidence="9">Localizes to the division septum.</text>
</comment>
<keyword evidence="4 9" id="KW-0132">Cell division</keyword>
<dbReference type="Pfam" id="PF03799">
    <property type="entry name" value="FtsQ_DivIB_C"/>
    <property type="match status" value="1"/>
</dbReference>
<dbReference type="EMBL" id="NSLI01000002">
    <property type="protein sequence ID" value="PAX08707.1"/>
    <property type="molecule type" value="Genomic_DNA"/>
</dbReference>
<dbReference type="InterPro" id="IPR005548">
    <property type="entry name" value="Cell_div_FtsQ/DivIB_C"/>
</dbReference>
<evidence type="ECO:0000259" key="10">
    <source>
        <dbReference type="PROSITE" id="PS51779"/>
    </source>
</evidence>
<dbReference type="Gene3D" id="3.40.50.11690">
    <property type="entry name" value="Cell division protein FtsQ/DivIB"/>
    <property type="match status" value="1"/>
</dbReference>
<dbReference type="OrthoDB" id="9783091at2"/>
<evidence type="ECO:0000256" key="2">
    <source>
        <dbReference type="ARBA" id="ARBA00022475"/>
    </source>
</evidence>
<organism evidence="11 12">
    <name type="scientific">Sphingomonas lenta</name>
    <dbReference type="NCBI Taxonomy" id="1141887"/>
    <lineage>
        <taxon>Bacteria</taxon>
        <taxon>Pseudomonadati</taxon>
        <taxon>Pseudomonadota</taxon>
        <taxon>Alphaproteobacteria</taxon>
        <taxon>Sphingomonadales</taxon>
        <taxon>Sphingomonadaceae</taxon>
        <taxon>Sphingomonas</taxon>
    </lineage>
</organism>
<evidence type="ECO:0000256" key="5">
    <source>
        <dbReference type="ARBA" id="ARBA00022692"/>
    </source>
</evidence>
<keyword evidence="8 9" id="KW-0131">Cell cycle</keyword>
<dbReference type="PANTHER" id="PTHR35851">
    <property type="entry name" value="CELL DIVISION PROTEIN FTSQ"/>
    <property type="match status" value="1"/>
</dbReference>
<evidence type="ECO:0000256" key="3">
    <source>
        <dbReference type="ARBA" id="ARBA00022519"/>
    </source>
</evidence>
<dbReference type="HAMAP" id="MF_00911">
    <property type="entry name" value="FtsQ_subfam"/>
    <property type="match status" value="1"/>
</dbReference>
<name>A0A2A2SHG3_9SPHN</name>
<evidence type="ECO:0000256" key="7">
    <source>
        <dbReference type="ARBA" id="ARBA00023136"/>
    </source>
</evidence>
<evidence type="ECO:0000256" key="9">
    <source>
        <dbReference type="HAMAP-Rule" id="MF_00911"/>
    </source>
</evidence>
<dbReference type="Pfam" id="PF08478">
    <property type="entry name" value="POTRA_1"/>
    <property type="match status" value="1"/>
</dbReference>
<keyword evidence="7 9" id="KW-0472">Membrane</keyword>
<keyword evidence="5 9" id="KW-0812">Transmembrane</keyword>
<dbReference type="GO" id="GO:0043093">
    <property type="term" value="P:FtsZ-dependent cytokinesis"/>
    <property type="evidence" value="ECO:0007669"/>
    <property type="project" value="UniProtKB-UniRule"/>
</dbReference>
<dbReference type="AlphaFoldDB" id="A0A2A2SHG3"/>
<dbReference type="PANTHER" id="PTHR35851:SF1">
    <property type="entry name" value="CELL DIVISION PROTEIN FTSQ"/>
    <property type="match status" value="1"/>
</dbReference>
<dbReference type="RefSeq" id="WP_095997219.1">
    <property type="nucleotide sequence ID" value="NZ_NSLI01000002.1"/>
</dbReference>